<keyword evidence="10 15" id="KW-0067">ATP-binding</keyword>
<dbReference type="SMART" id="SM00220">
    <property type="entry name" value="S_TKc"/>
    <property type="match status" value="2"/>
</dbReference>
<keyword evidence="19" id="KW-1185">Reference proteome</keyword>
<evidence type="ECO:0000259" key="17">
    <source>
        <dbReference type="PROSITE" id="PS50011"/>
    </source>
</evidence>
<evidence type="ECO:0000256" key="16">
    <source>
        <dbReference type="SAM" id="Phobius"/>
    </source>
</evidence>
<dbReference type="SUPFAM" id="SSF56112">
    <property type="entry name" value="Protein kinase-like (PK-like)"/>
    <property type="match status" value="2"/>
</dbReference>
<evidence type="ECO:0000256" key="10">
    <source>
        <dbReference type="ARBA" id="ARBA00022840"/>
    </source>
</evidence>
<evidence type="ECO:0000256" key="11">
    <source>
        <dbReference type="ARBA" id="ARBA00022989"/>
    </source>
</evidence>
<feature type="transmembrane region" description="Helical" evidence="16">
    <location>
        <begin position="1133"/>
        <end position="1157"/>
    </location>
</feature>
<comment type="subcellular location">
    <subcellularLocation>
        <location evidence="1">Membrane</location>
        <topology evidence="1">Single-pass membrane protein</topology>
    </subcellularLocation>
</comment>
<evidence type="ECO:0000256" key="9">
    <source>
        <dbReference type="ARBA" id="ARBA00022777"/>
    </source>
</evidence>
<evidence type="ECO:0000256" key="6">
    <source>
        <dbReference type="ARBA" id="ARBA00022692"/>
    </source>
</evidence>
<keyword evidence="3" id="KW-0723">Serine/threonine-protein kinase</keyword>
<dbReference type="InterPro" id="IPR032675">
    <property type="entry name" value="LRR_dom_sf"/>
</dbReference>
<feature type="domain" description="Protein kinase" evidence="17">
    <location>
        <begin position="1209"/>
        <end position="1488"/>
    </location>
</feature>
<dbReference type="PANTHER" id="PTHR45631:SF68">
    <property type="entry name" value="REPEAT FAMILY PROTEIN, PUTATIVE, EXPRESSED-RELATED"/>
    <property type="match status" value="1"/>
</dbReference>
<keyword evidence="6 16" id="KW-0812">Transmembrane</keyword>
<evidence type="ECO:0000256" key="12">
    <source>
        <dbReference type="ARBA" id="ARBA00023136"/>
    </source>
</evidence>
<keyword evidence="11 16" id="KW-1133">Transmembrane helix</keyword>
<evidence type="ECO:0000256" key="5">
    <source>
        <dbReference type="ARBA" id="ARBA00022679"/>
    </source>
</evidence>
<gene>
    <name evidence="18" type="ORF">CSSPJE1EN1_LOCUS5408</name>
</gene>
<evidence type="ECO:0000256" key="7">
    <source>
        <dbReference type="ARBA" id="ARBA00022737"/>
    </source>
</evidence>
<dbReference type="EMBL" id="OZ020107">
    <property type="protein sequence ID" value="CAK9259930.1"/>
    <property type="molecule type" value="Genomic_DNA"/>
</dbReference>
<dbReference type="Pfam" id="PF12819">
    <property type="entry name" value="Malectin_like"/>
    <property type="match status" value="1"/>
</dbReference>
<evidence type="ECO:0000313" key="19">
    <source>
        <dbReference type="Proteomes" id="UP001497444"/>
    </source>
</evidence>
<dbReference type="InterPro" id="IPR017441">
    <property type="entry name" value="Protein_kinase_ATP_BS"/>
</dbReference>
<keyword evidence="12 16" id="KW-0472">Membrane</keyword>
<dbReference type="CDD" id="cd14066">
    <property type="entry name" value="STKc_IRAK"/>
    <property type="match status" value="2"/>
</dbReference>
<evidence type="ECO:0000256" key="4">
    <source>
        <dbReference type="ARBA" id="ARBA00022614"/>
    </source>
</evidence>
<evidence type="ECO:0000256" key="14">
    <source>
        <dbReference type="ARBA" id="ARBA00048679"/>
    </source>
</evidence>
<comment type="catalytic activity">
    <reaction evidence="14">
        <text>L-seryl-[protein] + ATP = O-phospho-L-seryl-[protein] + ADP + H(+)</text>
        <dbReference type="Rhea" id="RHEA:17989"/>
        <dbReference type="Rhea" id="RHEA-COMP:9863"/>
        <dbReference type="Rhea" id="RHEA-COMP:11604"/>
        <dbReference type="ChEBI" id="CHEBI:15378"/>
        <dbReference type="ChEBI" id="CHEBI:29999"/>
        <dbReference type="ChEBI" id="CHEBI:30616"/>
        <dbReference type="ChEBI" id="CHEBI:83421"/>
        <dbReference type="ChEBI" id="CHEBI:456216"/>
        <dbReference type="EC" id="2.7.11.1"/>
    </reaction>
</comment>
<dbReference type="InterPro" id="IPR000719">
    <property type="entry name" value="Prot_kinase_dom"/>
</dbReference>
<comment type="catalytic activity">
    <reaction evidence="13">
        <text>L-threonyl-[protein] + ATP = O-phospho-L-threonyl-[protein] + ADP + H(+)</text>
        <dbReference type="Rhea" id="RHEA:46608"/>
        <dbReference type="Rhea" id="RHEA-COMP:11060"/>
        <dbReference type="Rhea" id="RHEA-COMP:11605"/>
        <dbReference type="ChEBI" id="CHEBI:15378"/>
        <dbReference type="ChEBI" id="CHEBI:30013"/>
        <dbReference type="ChEBI" id="CHEBI:30616"/>
        <dbReference type="ChEBI" id="CHEBI:61977"/>
        <dbReference type="ChEBI" id="CHEBI:456216"/>
        <dbReference type="EC" id="2.7.11.1"/>
    </reaction>
</comment>
<evidence type="ECO:0000256" key="3">
    <source>
        <dbReference type="ARBA" id="ARBA00022527"/>
    </source>
</evidence>
<evidence type="ECO:0000256" key="2">
    <source>
        <dbReference type="ARBA" id="ARBA00012513"/>
    </source>
</evidence>
<dbReference type="InterPro" id="IPR001611">
    <property type="entry name" value="Leu-rich_rpt"/>
</dbReference>
<reference evidence="18" key="1">
    <citation type="submission" date="2024-02" db="EMBL/GenBank/DDBJ databases">
        <authorList>
            <consortium name="ELIXIR-Norway"/>
            <consortium name="Elixir Norway"/>
        </authorList>
    </citation>
    <scope>NUCLEOTIDE SEQUENCE</scope>
</reference>
<keyword evidence="7" id="KW-0677">Repeat</keyword>
<accession>A0ABP0W2Y0</accession>
<name>A0ABP0W2Y0_9BRYO</name>
<evidence type="ECO:0000256" key="8">
    <source>
        <dbReference type="ARBA" id="ARBA00022741"/>
    </source>
</evidence>
<dbReference type="Gene3D" id="1.10.510.10">
    <property type="entry name" value="Transferase(Phosphotransferase) domain 1"/>
    <property type="match status" value="2"/>
</dbReference>
<dbReference type="Proteomes" id="UP001497444">
    <property type="component" value="Chromosome 12"/>
</dbReference>
<feature type="binding site" evidence="15">
    <location>
        <position position="645"/>
    </location>
    <ligand>
        <name>ATP</name>
        <dbReference type="ChEBI" id="CHEBI:30616"/>
    </ligand>
</feature>
<dbReference type="InterPro" id="IPR011009">
    <property type="entry name" value="Kinase-like_dom_sf"/>
</dbReference>
<dbReference type="Gene3D" id="3.80.10.10">
    <property type="entry name" value="Ribonuclease Inhibitor"/>
    <property type="match status" value="2"/>
</dbReference>
<dbReference type="EC" id="2.7.11.1" evidence="2"/>
<dbReference type="PROSITE" id="PS00107">
    <property type="entry name" value="PROTEIN_KINASE_ATP"/>
    <property type="match status" value="2"/>
</dbReference>
<feature type="binding site" evidence="15">
    <location>
        <position position="1237"/>
    </location>
    <ligand>
        <name>ATP</name>
        <dbReference type="ChEBI" id="CHEBI:30616"/>
    </ligand>
</feature>
<dbReference type="Gene3D" id="3.30.200.20">
    <property type="entry name" value="Phosphorylase Kinase, domain 1"/>
    <property type="match status" value="2"/>
</dbReference>
<evidence type="ECO:0000256" key="1">
    <source>
        <dbReference type="ARBA" id="ARBA00004167"/>
    </source>
</evidence>
<keyword evidence="5" id="KW-0808">Transferase</keyword>
<organism evidence="18 19">
    <name type="scientific">Sphagnum jensenii</name>
    <dbReference type="NCBI Taxonomy" id="128206"/>
    <lineage>
        <taxon>Eukaryota</taxon>
        <taxon>Viridiplantae</taxon>
        <taxon>Streptophyta</taxon>
        <taxon>Embryophyta</taxon>
        <taxon>Bryophyta</taxon>
        <taxon>Sphagnophytina</taxon>
        <taxon>Sphagnopsida</taxon>
        <taxon>Sphagnales</taxon>
        <taxon>Sphagnaceae</taxon>
        <taxon>Sphagnum</taxon>
    </lineage>
</organism>
<proteinExistence type="predicted"/>
<dbReference type="SUPFAM" id="SSF52058">
    <property type="entry name" value="L domain-like"/>
    <property type="match status" value="1"/>
</dbReference>
<dbReference type="Pfam" id="PF00560">
    <property type="entry name" value="LRR_1"/>
    <property type="match status" value="2"/>
</dbReference>
<dbReference type="Pfam" id="PF07714">
    <property type="entry name" value="PK_Tyr_Ser-Thr"/>
    <property type="match status" value="2"/>
</dbReference>
<dbReference type="PANTHER" id="PTHR45631">
    <property type="entry name" value="OS07G0107800 PROTEIN-RELATED"/>
    <property type="match status" value="1"/>
</dbReference>
<dbReference type="InterPro" id="IPR008271">
    <property type="entry name" value="Ser/Thr_kinase_AS"/>
</dbReference>
<dbReference type="PROSITE" id="PS50011">
    <property type="entry name" value="PROTEIN_KINASE_DOM"/>
    <property type="match status" value="2"/>
</dbReference>
<feature type="transmembrane region" description="Helical" evidence="16">
    <location>
        <begin position="554"/>
        <end position="578"/>
    </location>
</feature>
<keyword evidence="4" id="KW-0433">Leucine-rich repeat</keyword>
<sequence length="1520" mass="169480">MDKQMGVWTVKLLLIAVLKALVCSLYIVRGVSGIQGSIFVDCGSNASYVDKVTNISWVPDAQYITAGENRYVASAQSIYPNFSEFTTIRYFPDSTAKNCYSFPAITNQTYQIRGTFFYGFYDNAMTTPSFQMGIDGTIVANVTFNDAVTFVYHDFTYVSQPNSNKTFLCLLRDSSNSVPFISAISFSPMPNDFFYGTFPVPVKLYEGHYVQTKYRLNFGGNRFVRYPDDTYDRYWYFEGSNSTFLESTTPPPQILTTNRNIDENKISPVVIPEAVIDTALTTTGENITIIFPVDYTYQAFVIFYYAELDATANATSRQFYIELPGYETTFINPIVNASQFSVNYQWYLDLPYVAGLDIVLYQDQTIYSPLGPLVNALEVLEISENIMTILTNHEDALAIENIKLSYTNLVNWTGDPCVPTPHPWVTCSTGDKPPIITQVDLSDYNLVGPISPNFGDLLNLVSLALQHNELNGSLPQQLTRLTNLRNLHLQNNMLSGELPAWLASLPSLTELLIQNNNFSGPISPSFISHNGTWTFMYSPGNPMLGLPTSKSTNIGIIIGPIIGGILALVIIIGVIFYFQVQNKHGKTTKTSGHLQMMKSSHQGAKFYSLAEVTIASDNFKTLIGKGGFGHVYYGKLEDGQEVAIKVLDVKSTQGPSEFFNEVHVLSRVSHRNLVSLIGYCHEDNQQMLIYEFMHKGSLRDHLYGDIAMLTIEKLDWKSRMNIALNAAQGLEYLHSGSNQSIIHRDVKSNNILLSSNMEIAKVADFGLSRLIYGKDGITHVTTDVKGTIGYLDPEYFLTEYLSTKSDVYGFGVVLLEIISGRMPIDSTLPNRNAWNLCEWVRSNLQAGNIDRILDPIVKASNPQIDVLWKVAEIAIQCVEPKSIYRPTMTKVVEELRAAILQESLNSSDVNYQWYLDLPYVAGLDIVLYQDQTIYSPLGPLVNALEVLEISENIMTILTNHEDALAIENIKLSYTNLVNWTGDPCVPTPHPWVTCSTGDKPPIITQVDLSDYNLVGPISPNFGDLLNLVSLSFFNHGVCSSVLCSALQHNELNGSLPQQLTRLTNLRNLHLQNNMLSGELPAWLASLPSLTELLIQNNNFSGPISPSFISHNGTWTFIPGNPMLGLPTSKSTNIGIIIGPIIGGILALVIIIGVIFYFQVQNKRGKTTKTSISTFHCMHATKFYDHHLFYEIDHVGAKFYSLAEVTIASDNFKTLIGKGGFGHVYYGKLEDGQEVAIKVLDVKSTQGPSEFFNEVNVLSRVSHRNLVSLIGYCLEDNQQMLIYEFMHKGSLREHLYAMLTVGKLDWKSRMNIALNAAQGLEYLHSGSNQSIIHRDVKSSNILLSNNMEIAKVADFGLSRLIYGQDGFTHVTTDVKGTAGYLDPEYFLTEYLSPKSDVYGFGVVLLEIISGRMPIDSTLPNRNAWNLCEWVRSNLQAGNIDKILDPIVKASNPQIDVLWKVAEIAIQCVEPKSIHRPTMTKVVEELRAAILQEGLNSSENSQNDTYGIQDEYGSQINAFDPR</sequence>
<evidence type="ECO:0000256" key="13">
    <source>
        <dbReference type="ARBA" id="ARBA00047899"/>
    </source>
</evidence>
<keyword evidence="8 15" id="KW-0547">Nucleotide-binding</keyword>
<evidence type="ECO:0000313" key="18">
    <source>
        <dbReference type="EMBL" id="CAK9259930.1"/>
    </source>
</evidence>
<dbReference type="InterPro" id="IPR024788">
    <property type="entry name" value="Malectin-like_Carb-bd_dom"/>
</dbReference>
<feature type="domain" description="Protein kinase" evidence="17">
    <location>
        <begin position="617"/>
        <end position="899"/>
    </location>
</feature>
<dbReference type="InterPro" id="IPR001245">
    <property type="entry name" value="Ser-Thr/Tyr_kinase_cat_dom"/>
</dbReference>
<protein>
    <recommendedName>
        <fullName evidence="2">non-specific serine/threonine protein kinase</fullName>
        <ecNumber evidence="2">2.7.11.1</ecNumber>
    </recommendedName>
</protein>
<evidence type="ECO:0000256" key="15">
    <source>
        <dbReference type="PROSITE-ProRule" id="PRU10141"/>
    </source>
</evidence>
<dbReference type="PROSITE" id="PS00108">
    <property type="entry name" value="PROTEIN_KINASE_ST"/>
    <property type="match status" value="2"/>
</dbReference>
<keyword evidence="9" id="KW-0418">Kinase</keyword>